<evidence type="ECO:0000256" key="8">
    <source>
        <dbReference type="ARBA" id="ARBA00022801"/>
    </source>
</evidence>
<dbReference type="Gene3D" id="2.60.410.10">
    <property type="entry name" value="D-Ala-D-Ala carboxypeptidase, C-terminal domain"/>
    <property type="match status" value="1"/>
</dbReference>
<evidence type="ECO:0000256" key="14">
    <source>
        <dbReference type="PIRSR" id="PIRSR618044-2"/>
    </source>
</evidence>
<comment type="catalytic activity">
    <reaction evidence="12">
        <text>Preferential cleavage: (Ac)2-L-Lys-D-Ala-|-D-Ala. Also transpeptidation of peptidyl-alanyl moieties that are N-acyl substituents of D-alanine.</text>
        <dbReference type="EC" id="3.4.16.4"/>
    </reaction>
</comment>
<dbReference type="PANTHER" id="PTHR21581:SF6">
    <property type="entry name" value="TRAFFICKING PROTEIN PARTICLE COMPLEX SUBUNIT 12"/>
    <property type="match status" value="1"/>
</dbReference>
<dbReference type="PANTHER" id="PTHR21581">
    <property type="entry name" value="D-ALANYL-D-ALANINE CARBOXYPEPTIDASE"/>
    <property type="match status" value="1"/>
</dbReference>
<feature type="domain" description="Peptidase S11 D-Ala-D-Ala carboxypeptidase A C-terminal" evidence="16">
    <location>
        <begin position="288"/>
        <end position="378"/>
    </location>
</feature>
<dbReference type="InterPro" id="IPR001967">
    <property type="entry name" value="Peptidase_S11_N"/>
</dbReference>
<dbReference type="GO" id="GO:0009002">
    <property type="term" value="F:serine-type D-Ala-D-Ala carboxypeptidase activity"/>
    <property type="evidence" value="ECO:0007669"/>
    <property type="project" value="UniProtKB-EC"/>
</dbReference>
<evidence type="ECO:0000256" key="3">
    <source>
        <dbReference type="ARBA" id="ARBA00007164"/>
    </source>
</evidence>
<evidence type="ECO:0000256" key="4">
    <source>
        <dbReference type="ARBA" id="ARBA00012448"/>
    </source>
</evidence>
<dbReference type="RefSeq" id="WP_229806405.1">
    <property type="nucleotide sequence ID" value="NZ_BMXH01000003.1"/>
</dbReference>
<evidence type="ECO:0000256" key="6">
    <source>
        <dbReference type="ARBA" id="ARBA00022670"/>
    </source>
</evidence>
<keyword evidence="9" id="KW-0133">Cell shape</keyword>
<dbReference type="GO" id="GO:0008360">
    <property type="term" value="P:regulation of cell shape"/>
    <property type="evidence" value="ECO:0007669"/>
    <property type="project" value="UniProtKB-KW"/>
</dbReference>
<sequence length="398" mass="44024">MRESLPSMGLRRLVLFLSLICLVLSPVTASSQEVPGAQALIPAPPELNATSWLLMDADTGEVLVEHNADEALPPASLTKLMTAYLVEHELNQGNLSLDDQVSVSENAWRTGGSRMFIQEGSNVALEELLRGIIIASGNDASVAVAEHIAGSESSFADLMNQQAERLDMDNTHFVNSTGLPDPDHYSSARDLAKLSRHIIEDYPEHYAIYAEREFTYNDIRQSNRNRLLWRDSSYDGLKTGHTEAAGYCLVASAERDDMRLISVVMGTESENARAEETQRLMSYGFRFFETTTLYDAGEELDSPRVWGGEADHLSVGVDEEVRLTLPRGSNDELSASLNMPESIDVPVAQGDRIGTLEITLADEVVKEVPLVALEDLDEGSFFKRMMDIIKRFVTGFFD</sequence>
<evidence type="ECO:0000256" key="10">
    <source>
        <dbReference type="ARBA" id="ARBA00022984"/>
    </source>
</evidence>
<dbReference type="SUPFAM" id="SSF56601">
    <property type="entry name" value="beta-lactamase/transpeptidase-like"/>
    <property type="match status" value="1"/>
</dbReference>
<dbReference type="Pfam" id="PF00768">
    <property type="entry name" value="Peptidase_S11"/>
    <property type="match status" value="1"/>
</dbReference>
<evidence type="ECO:0000256" key="11">
    <source>
        <dbReference type="ARBA" id="ARBA00023316"/>
    </source>
</evidence>
<reference evidence="17 18" key="1">
    <citation type="submission" date="2016-10" db="EMBL/GenBank/DDBJ databases">
        <authorList>
            <person name="de Groot N.N."/>
        </authorList>
    </citation>
    <scope>NUCLEOTIDE SEQUENCE [LARGE SCALE GENOMIC DNA]</scope>
    <source>
        <strain evidence="17 18">DSM 19219</strain>
    </source>
</reference>
<feature type="active site" evidence="13">
    <location>
        <position position="136"/>
    </location>
</feature>
<evidence type="ECO:0000259" key="16">
    <source>
        <dbReference type="SMART" id="SM00936"/>
    </source>
</evidence>
<comment type="similarity">
    <text evidence="3 15">Belongs to the peptidase S11 family.</text>
</comment>
<evidence type="ECO:0000256" key="13">
    <source>
        <dbReference type="PIRSR" id="PIRSR618044-1"/>
    </source>
</evidence>
<dbReference type="InterPro" id="IPR037167">
    <property type="entry name" value="Peptidase_S11_C_sf"/>
</dbReference>
<keyword evidence="10" id="KW-0573">Peptidoglycan synthesis</keyword>
<dbReference type="InterPro" id="IPR018044">
    <property type="entry name" value="Peptidase_S11"/>
</dbReference>
<keyword evidence="11" id="KW-0961">Cell wall biogenesis/degradation</keyword>
<dbReference type="AlphaFoldDB" id="A0A1H3AZ42"/>
<dbReference type="EC" id="3.4.16.4" evidence="4"/>
<keyword evidence="8" id="KW-0378">Hydrolase</keyword>
<evidence type="ECO:0000256" key="2">
    <source>
        <dbReference type="ARBA" id="ARBA00004752"/>
    </source>
</evidence>
<dbReference type="InterPro" id="IPR012338">
    <property type="entry name" value="Beta-lactam/transpept-like"/>
</dbReference>
<accession>A0A1H3AZ42</accession>
<evidence type="ECO:0000313" key="17">
    <source>
        <dbReference type="EMBL" id="SDX34671.1"/>
    </source>
</evidence>
<evidence type="ECO:0000256" key="15">
    <source>
        <dbReference type="RuleBase" id="RU004016"/>
    </source>
</evidence>
<keyword evidence="7" id="KW-0732">Signal</keyword>
<organism evidence="17 18">
    <name type="scientific">Aidingimonas halophila</name>
    <dbReference type="NCBI Taxonomy" id="574349"/>
    <lineage>
        <taxon>Bacteria</taxon>
        <taxon>Pseudomonadati</taxon>
        <taxon>Pseudomonadota</taxon>
        <taxon>Gammaproteobacteria</taxon>
        <taxon>Oceanospirillales</taxon>
        <taxon>Halomonadaceae</taxon>
        <taxon>Aidingimonas</taxon>
    </lineage>
</organism>
<dbReference type="SMART" id="SM00936">
    <property type="entry name" value="PBP5_C"/>
    <property type="match status" value="1"/>
</dbReference>
<dbReference type="InterPro" id="IPR012907">
    <property type="entry name" value="Peptidase_S11_C"/>
</dbReference>
<feature type="active site" description="Proton acceptor" evidence="13">
    <location>
        <position position="79"/>
    </location>
</feature>
<feature type="binding site" evidence="14">
    <location>
        <position position="238"/>
    </location>
    <ligand>
        <name>substrate</name>
    </ligand>
</feature>
<dbReference type="UniPathway" id="UPA00219"/>
<evidence type="ECO:0000256" key="5">
    <source>
        <dbReference type="ARBA" id="ARBA00022645"/>
    </source>
</evidence>
<dbReference type="EMBL" id="FNNI01000005">
    <property type="protein sequence ID" value="SDX34671.1"/>
    <property type="molecule type" value="Genomic_DNA"/>
</dbReference>
<dbReference type="GO" id="GO:0071555">
    <property type="term" value="P:cell wall organization"/>
    <property type="evidence" value="ECO:0007669"/>
    <property type="project" value="UniProtKB-KW"/>
</dbReference>
<evidence type="ECO:0000313" key="18">
    <source>
        <dbReference type="Proteomes" id="UP000198500"/>
    </source>
</evidence>
<dbReference type="InterPro" id="IPR015956">
    <property type="entry name" value="Peniciliin-bd_prot_C_sf"/>
</dbReference>
<dbReference type="Gene3D" id="3.40.710.10">
    <property type="entry name" value="DD-peptidase/beta-lactamase superfamily"/>
    <property type="match status" value="1"/>
</dbReference>
<comment type="pathway">
    <text evidence="2">Cell wall biogenesis; peptidoglycan biosynthesis.</text>
</comment>
<feature type="active site" description="Acyl-ester intermediate" evidence="13">
    <location>
        <position position="76"/>
    </location>
</feature>
<gene>
    <name evidence="17" type="ORF">SAMN05443545_10567</name>
</gene>
<proteinExistence type="inferred from homology"/>
<keyword evidence="5 17" id="KW-0121">Carboxypeptidase</keyword>
<keyword evidence="18" id="KW-1185">Reference proteome</keyword>
<dbReference type="GO" id="GO:0009252">
    <property type="term" value="P:peptidoglycan biosynthetic process"/>
    <property type="evidence" value="ECO:0007669"/>
    <property type="project" value="UniProtKB-UniPathway"/>
</dbReference>
<comment type="function">
    <text evidence="1">Removes C-terminal D-alanyl residues from sugar-peptide cell wall precursors.</text>
</comment>
<keyword evidence="6" id="KW-0645">Protease</keyword>
<evidence type="ECO:0000256" key="7">
    <source>
        <dbReference type="ARBA" id="ARBA00022729"/>
    </source>
</evidence>
<dbReference type="Proteomes" id="UP000198500">
    <property type="component" value="Unassembled WGS sequence"/>
</dbReference>
<protein>
    <recommendedName>
        <fullName evidence="4">serine-type D-Ala-D-Ala carboxypeptidase</fullName>
        <ecNumber evidence="4">3.4.16.4</ecNumber>
    </recommendedName>
</protein>
<dbReference type="SUPFAM" id="SSF69189">
    <property type="entry name" value="Penicillin-binding protein associated domain"/>
    <property type="match status" value="1"/>
</dbReference>
<dbReference type="STRING" id="574349.SAMN05443545_10567"/>
<evidence type="ECO:0000256" key="12">
    <source>
        <dbReference type="ARBA" id="ARBA00034000"/>
    </source>
</evidence>
<name>A0A1H3AZ42_9GAMM</name>
<dbReference type="PRINTS" id="PR00725">
    <property type="entry name" value="DADACBPTASE1"/>
</dbReference>
<dbReference type="GO" id="GO:0006508">
    <property type="term" value="P:proteolysis"/>
    <property type="evidence" value="ECO:0007669"/>
    <property type="project" value="UniProtKB-KW"/>
</dbReference>
<dbReference type="Pfam" id="PF07943">
    <property type="entry name" value="PBP5_C"/>
    <property type="match status" value="1"/>
</dbReference>
<evidence type="ECO:0000256" key="9">
    <source>
        <dbReference type="ARBA" id="ARBA00022960"/>
    </source>
</evidence>
<evidence type="ECO:0000256" key="1">
    <source>
        <dbReference type="ARBA" id="ARBA00003217"/>
    </source>
</evidence>